<protein>
    <recommendedName>
        <fullName evidence="6">BZIP domain-containing protein</fullName>
    </recommendedName>
</protein>
<evidence type="ECO:0000256" key="2">
    <source>
        <dbReference type="ARBA" id="ARBA00023125"/>
    </source>
</evidence>
<dbReference type="PANTHER" id="PTHR22952:SF395">
    <property type="entry name" value="ABSCISIC ACID-INSENSITIVE 5-LIKE PROTEIN 1"/>
    <property type="match status" value="1"/>
</dbReference>
<feature type="compositionally biased region" description="Polar residues" evidence="5">
    <location>
        <begin position="108"/>
        <end position="125"/>
    </location>
</feature>
<keyword evidence="4" id="KW-0175">Coiled coil</keyword>
<dbReference type="Proteomes" id="UP001374535">
    <property type="component" value="Chromosome 8"/>
</dbReference>
<dbReference type="InterPro" id="IPR046347">
    <property type="entry name" value="bZIP_sf"/>
</dbReference>
<feature type="compositionally biased region" description="Low complexity" evidence="5">
    <location>
        <begin position="219"/>
        <end position="236"/>
    </location>
</feature>
<reference evidence="7 8" key="1">
    <citation type="journal article" date="2023" name="Life. Sci Alliance">
        <title>Evolutionary insights into 3D genome organization and epigenetic landscape of Vigna mungo.</title>
        <authorList>
            <person name="Junaid A."/>
            <person name="Singh B."/>
            <person name="Bhatia S."/>
        </authorList>
    </citation>
    <scope>NUCLEOTIDE SEQUENCE [LARGE SCALE GENOMIC DNA]</scope>
    <source>
        <strain evidence="7">Urdbean</strain>
    </source>
</reference>
<keyword evidence="2" id="KW-0238">DNA-binding</keyword>
<dbReference type="InterPro" id="IPR004827">
    <property type="entry name" value="bZIP"/>
</dbReference>
<dbReference type="PROSITE" id="PS00036">
    <property type="entry name" value="BZIP_BASIC"/>
    <property type="match status" value="1"/>
</dbReference>
<evidence type="ECO:0000256" key="4">
    <source>
        <dbReference type="SAM" id="Coils"/>
    </source>
</evidence>
<dbReference type="GO" id="GO:0005634">
    <property type="term" value="C:nucleus"/>
    <property type="evidence" value="ECO:0007669"/>
    <property type="project" value="UniProtKB-SubCell"/>
</dbReference>
<feature type="region of interest" description="Disordered" evidence="5">
    <location>
        <begin position="105"/>
        <end position="125"/>
    </location>
</feature>
<organism evidence="7 8">
    <name type="scientific">Vigna mungo</name>
    <name type="common">Black gram</name>
    <name type="synonym">Phaseolus mungo</name>
    <dbReference type="NCBI Taxonomy" id="3915"/>
    <lineage>
        <taxon>Eukaryota</taxon>
        <taxon>Viridiplantae</taxon>
        <taxon>Streptophyta</taxon>
        <taxon>Embryophyta</taxon>
        <taxon>Tracheophyta</taxon>
        <taxon>Spermatophyta</taxon>
        <taxon>Magnoliopsida</taxon>
        <taxon>eudicotyledons</taxon>
        <taxon>Gunneridae</taxon>
        <taxon>Pentapetalae</taxon>
        <taxon>rosids</taxon>
        <taxon>fabids</taxon>
        <taxon>Fabales</taxon>
        <taxon>Fabaceae</taxon>
        <taxon>Papilionoideae</taxon>
        <taxon>50 kb inversion clade</taxon>
        <taxon>NPAAA clade</taxon>
        <taxon>indigoferoid/millettioid clade</taxon>
        <taxon>Phaseoleae</taxon>
        <taxon>Vigna</taxon>
    </lineage>
</organism>
<evidence type="ECO:0000256" key="1">
    <source>
        <dbReference type="ARBA" id="ARBA00004123"/>
    </source>
</evidence>
<accession>A0AAQ3RQU7</accession>
<feature type="coiled-coil region" evidence="4">
    <location>
        <begin position="285"/>
        <end position="331"/>
    </location>
</feature>
<dbReference type="PANTHER" id="PTHR22952">
    <property type="entry name" value="CAMP-RESPONSE ELEMENT BINDING PROTEIN-RELATED"/>
    <property type="match status" value="1"/>
</dbReference>
<sequence length="358" mass="40527">MNFQQSEQEVPLQDTGVAFYQIREQNSEASLPVDEEVSDKNGKSVTMDEFIASIWNTDEFQLNPPLPVYEEAENNNNVAPEPTIPQPGSFSVPPPICTKTADEVWSEIQKSQPEQNEANDSLASDETLQKDPTFGEMTLEDFLIKAGVVTESTLFTTILPQNHFANIPTNIPFNASYILIGTTGLNMPMPCGRFEPPQMLPQNNHFVVRNFTTTNVAVENNNNNNSRNVAESSSSNGKGKKRIINGPPEVVIERRQRRMLKNRESAARSRARRQIWFASYHAKSSDAFQAYTVELEAELNNLKNENEELKNMLAEDERKRLVEEIEEASECILVSSILVKKLQWQALEDEHAHCEKRK</sequence>
<feature type="domain" description="BZIP" evidence="6">
    <location>
        <begin position="257"/>
        <end position="272"/>
    </location>
</feature>
<dbReference type="GO" id="GO:0045893">
    <property type="term" value="P:positive regulation of DNA-templated transcription"/>
    <property type="evidence" value="ECO:0007669"/>
    <property type="project" value="InterPro"/>
</dbReference>
<dbReference type="SMART" id="SM00338">
    <property type="entry name" value="BRLZ"/>
    <property type="match status" value="1"/>
</dbReference>
<name>A0AAQ3RQU7_VIGMU</name>
<keyword evidence="8" id="KW-1185">Reference proteome</keyword>
<dbReference type="EMBL" id="CP144693">
    <property type="protein sequence ID" value="WVZ01204.1"/>
    <property type="molecule type" value="Genomic_DNA"/>
</dbReference>
<evidence type="ECO:0000256" key="5">
    <source>
        <dbReference type="SAM" id="MobiDB-lite"/>
    </source>
</evidence>
<keyword evidence="3" id="KW-0539">Nucleus</keyword>
<dbReference type="AlphaFoldDB" id="A0AAQ3RQU7"/>
<gene>
    <name evidence="7" type="ORF">V8G54_027273</name>
</gene>
<evidence type="ECO:0000256" key="3">
    <source>
        <dbReference type="ARBA" id="ARBA00023242"/>
    </source>
</evidence>
<evidence type="ECO:0000313" key="7">
    <source>
        <dbReference type="EMBL" id="WVZ01204.1"/>
    </source>
</evidence>
<comment type="subcellular location">
    <subcellularLocation>
        <location evidence="1">Nucleus</location>
    </subcellularLocation>
</comment>
<dbReference type="Gene3D" id="1.20.5.170">
    <property type="match status" value="1"/>
</dbReference>
<dbReference type="GO" id="GO:0003677">
    <property type="term" value="F:DNA binding"/>
    <property type="evidence" value="ECO:0007669"/>
    <property type="project" value="UniProtKB-KW"/>
</dbReference>
<evidence type="ECO:0000259" key="6">
    <source>
        <dbReference type="PROSITE" id="PS00036"/>
    </source>
</evidence>
<dbReference type="GO" id="GO:0003700">
    <property type="term" value="F:DNA-binding transcription factor activity"/>
    <property type="evidence" value="ECO:0007669"/>
    <property type="project" value="InterPro"/>
</dbReference>
<evidence type="ECO:0000313" key="8">
    <source>
        <dbReference type="Proteomes" id="UP001374535"/>
    </source>
</evidence>
<dbReference type="SUPFAM" id="SSF57959">
    <property type="entry name" value="Leucine zipper domain"/>
    <property type="match status" value="1"/>
</dbReference>
<proteinExistence type="predicted"/>
<dbReference type="InterPro" id="IPR043452">
    <property type="entry name" value="BZIP46-like"/>
</dbReference>
<dbReference type="CDD" id="cd14707">
    <property type="entry name" value="bZIP_plant_BZIP46"/>
    <property type="match status" value="1"/>
</dbReference>
<feature type="region of interest" description="Disordered" evidence="5">
    <location>
        <begin position="219"/>
        <end position="244"/>
    </location>
</feature>